<keyword evidence="2 3" id="KW-0040">ANK repeat</keyword>
<dbReference type="PRINTS" id="PR01415">
    <property type="entry name" value="ANKYRIN"/>
</dbReference>
<accession>A0ABR4FMT2</accession>
<dbReference type="PROSITE" id="PS50088">
    <property type="entry name" value="ANK_REPEAT"/>
    <property type="match status" value="3"/>
</dbReference>
<keyword evidence="6" id="KW-1185">Reference proteome</keyword>
<dbReference type="InterPro" id="IPR036770">
    <property type="entry name" value="Ankyrin_rpt-contain_sf"/>
</dbReference>
<reference evidence="5 6" key="1">
    <citation type="submission" date="2024-07" db="EMBL/GenBank/DDBJ databases">
        <title>Section-level genome sequencing and comparative genomics of Aspergillus sections Usti and Cavernicolus.</title>
        <authorList>
            <consortium name="Lawrence Berkeley National Laboratory"/>
            <person name="Nybo J.L."/>
            <person name="Vesth T.C."/>
            <person name="Theobald S."/>
            <person name="Frisvad J.C."/>
            <person name="Larsen T.O."/>
            <person name="Kjaerboelling I."/>
            <person name="Rothschild-Mancinelli K."/>
            <person name="Lyhne E.K."/>
            <person name="Kogle M.E."/>
            <person name="Barry K."/>
            <person name="Clum A."/>
            <person name="Na H."/>
            <person name="Ledsgaard L."/>
            <person name="Lin J."/>
            <person name="Lipzen A."/>
            <person name="Kuo A."/>
            <person name="Riley R."/>
            <person name="Mondo S."/>
            <person name="Labutti K."/>
            <person name="Haridas S."/>
            <person name="Pangalinan J."/>
            <person name="Salamov A.A."/>
            <person name="Simmons B.A."/>
            <person name="Magnuson J.K."/>
            <person name="Chen J."/>
            <person name="Drula E."/>
            <person name="Henrissat B."/>
            <person name="Wiebenga A."/>
            <person name="Lubbers R.J."/>
            <person name="Gomes A.C."/>
            <person name="Makela M.R."/>
            <person name="Stajich J."/>
            <person name="Grigoriev I.V."/>
            <person name="Mortensen U.H."/>
            <person name="De Vries R.P."/>
            <person name="Baker S.E."/>
            <person name="Andersen M.R."/>
        </authorList>
    </citation>
    <scope>NUCLEOTIDE SEQUENCE [LARGE SCALE GENOMIC DNA]</scope>
    <source>
        <strain evidence="5 6">CBS 209.92</strain>
    </source>
</reference>
<proteinExistence type="predicted"/>
<dbReference type="SMART" id="SM00248">
    <property type="entry name" value="ANK"/>
    <property type="match status" value="7"/>
</dbReference>
<evidence type="ECO:0000313" key="6">
    <source>
        <dbReference type="Proteomes" id="UP001610563"/>
    </source>
</evidence>
<dbReference type="Proteomes" id="UP001610563">
    <property type="component" value="Unassembled WGS sequence"/>
</dbReference>
<evidence type="ECO:0000313" key="5">
    <source>
        <dbReference type="EMBL" id="KAL2784581.1"/>
    </source>
</evidence>
<protein>
    <submittedName>
        <fullName evidence="5">Ankyrin repeat-containing domain protein</fullName>
    </submittedName>
</protein>
<evidence type="ECO:0000256" key="3">
    <source>
        <dbReference type="PROSITE-ProRule" id="PRU00023"/>
    </source>
</evidence>
<dbReference type="PANTHER" id="PTHR24198:SF165">
    <property type="entry name" value="ANKYRIN REPEAT-CONTAINING PROTEIN-RELATED"/>
    <property type="match status" value="1"/>
</dbReference>
<dbReference type="PANTHER" id="PTHR24198">
    <property type="entry name" value="ANKYRIN REPEAT AND PROTEIN KINASE DOMAIN-CONTAINING PROTEIN"/>
    <property type="match status" value="1"/>
</dbReference>
<evidence type="ECO:0000256" key="2">
    <source>
        <dbReference type="ARBA" id="ARBA00023043"/>
    </source>
</evidence>
<dbReference type="Pfam" id="PF12796">
    <property type="entry name" value="Ank_2"/>
    <property type="match status" value="3"/>
</dbReference>
<sequence length="516" mass="55959">MGQSDNADSGYKGTCIRTIDYDQEPAESVLSQRNRRTILSFTMNGADKIQIAYKPENRIGLPEEMLLEITKCLPRLDLARFIRASKQALRIGHPVLYRLSTENALHTFSWACRAQLDSVVGYLLPGLLEANKYDPKIGYQALIYAAKNGRSEVVRQLLAHKVVLDIPEMGLSPLTFAVREDHANVVRLLITAGADLSSIDQNGVFDWDVEMLQIATRERIIHSAVTWKSVKVLRSLQSMNLGLDIDARNAQAQMALCKAAELGHPPVVKALVSLNASLTAACTMGYTPLHYAVNEHRPSVVEVLLLAGADPGVRGPEGSFIPPPLLTTALNSAVEIARILLDHGANPEDTFDWRGRTALSLVAEFKGGSEILDLLLNRGADINTQCDLGITPVSYAAARGNIFAMRKLLAAGCDLRPDSFGRTAEYFILNNLVLCATPVAQELLDLLDEMEGAGDRIKENLEYARGQAKEAFSKVFSQDSQYPANATGAANETEGKSAASMADGAAGADAKAKAKK</sequence>
<feature type="repeat" description="ANK" evidence="3">
    <location>
        <begin position="284"/>
        <end position="316"/>
    </location>
</feature>
<feature type="repeat" description="ANK" evidence="3">
    <location>
        <begin position="354"/>
        <end position="387"/>
    </location>
</feature>
<comment type="caution">
    <text evidence="5">The sequence shown here is derived from an EMBL/GenBank/DDBJ whole genome shotgun (WGS) entry which is preliminary data.</text>
</comment>
<dbReference type="InterPro" id="IPR002110">
    <property type="entry name" value="Ankyrin_rpt"/>
</dbReference>
<dbReference type="SUPFAM" id="SSF48403">
    <property type="entry name" value="Ankyrin repeat"/>
    <property type="match status" value="1"/>
</dbReference>
<organism evidence="5 6">
    <name type="scientific">Aspergillus keveii</name>
    <dbReference type="NCBI Taxonomy" id="714993"/>
    <lineage>
        <taxon>Eukaryota</taxon>
        <taxon>Fungi</taxon>
        <taxon>Dikarya</taxon>
        <taxon>Ascomycota</taxon>
        <taxon>Pezizomycotina</taxon>
        <taxon>Eurotiomycetes</taxon>
        <taxon>Eurotiomycetidae</taxon>
        <taxon>Eurotiales</taxon>
        <taxon>Aspergillaceae</taxon>
        <taxon>Aspergillus</taxon>
        <taxon>Aspergillus subgen. Nidulantes</taxon>
    </lineage>
</organism>
<keyword evidence="1" id="KW-0677">Repeat</keyword>
<dbReference type="Gene3D" id="1.25.40.20">
    <property type="entry name" value="Ankyrin repeat-containing domain"/>
    <property type="match status" value="1"/>
</dbReference>
<name>A0ABR4FMT2_9EURO</name>
<dbReference type="EMBL" id="JBFTWV010000174">
    <property type="protein sequence ID" value="KAL2784581.1"/>
    <property type="molecule type" value="Genomic_DNA"/>
</dbReference>
<evidence type="ECO:0000256" key="1">
    <source>
        <dbReference type="ARBA" id="ARBA00022737"/>
    </source>
</evidence>
<feature type="repeat" description="ANK" evidence="3">
    <location>
        <begin position="169"/>
        <end position="201"/>
    </location>
</feature>
<feature type="region of interest" description="Disordered" evidence="4">
    <location>
        <begin position="483"/>
        <end position="502"/>
    </location>
</feature>
<evidence type="ECO:0000256" key="4">
    <source>
        <dbReference type="SAM" id="MobiDB-lite"/>
    </source>
</evidence>
<dbReference type="PROSITE" id="PS50297">
    <property type="entry name" value="ANK_REP_REGION"/>
    <property type="match status" value="3"/>
</dbReference>
<gene>
    <name evidence="5" type="ORF">BJX66DRAFT_343885</name>
</gene>